<accession>Q1Q1Q3</accession>
<organism evidence="1">
    <name type="scientific">Kuenenia stuttgartiensis</name>
    <dbReference type="NCBI Taxonomy" id="174633"/>
    <lineage>
        <taxon>Bacteria</taxon>
        <taxon>Pseudomonadati</taxon>
        <taxon>Planctomycetota</taxon>
        <taxon>Candidatus Brocadiia</taxon>
        <taxon>Candidatus Brocadiales</taxon>
        <taxon>Candidatus Brocadiaceae</taxon>
        <taxon>Candidatus Kuenenia</taxon>
    </lineage>
</organism>
<dbReference type="Gene3D" id="1.10.10.1150">
    <property type="entry name" value="Coenzyme PQQ synthesis protein D (PqqD)"/>
    <property type="match status" value="1"/>
</dbReference>
<dbReference type="Pfam" id="PF05402">
    <property type="entry name" value="PqqD"/>
    <property type="match status" value="1"/>
</dbReference>
<reference evidence="1" key="2">
    <citation type="submission" date="2006-01" db="EMBL/GenBank/DDBJ databases">
        <authorList>
            <person name="Genoscope"/>
        </authorList>
    </citation>
    <scope>NUCLEOTIDE SEQUENCE</scope>
</reference>
<evidence type="ECO:0000313" key="1">
    <source>
        <dbReference type="EMBL" id="CAJ73945.1"/>
    </source>
</evidence>
<dbReference type="EMBL" id="CT573071">
    <property type="protein sequence ID" value="CAJ73945.1"/>
    <property type="molecule type" value="Genomic_DNA"/>
</dbReference>
<protein>
    <recommendedName>
        <fullName evidence="2">Coenzyme PQQ synthesis protein D (PqqD)</fullName>
    </recommendedName>
</protein>
<evidence type="ECO:0008006" key="2">
    <source>
        <dbReference type="Google" id="ProtNLM"/>
    </source>
</evidence>
<dbReference type="AlphaFoldDB" id="Q1Q1Q3"/>
<dbReference type="InterPro" id="IPR041881">
    <property type="entry name" value="PqqD_sf"/>
</dbReference>
<sequence>MLIIRLMVEHMRIILDNKNKVPYRNENKCFWRKVGGDTVLFSEDGQWLHQLNDVGSEIWNMCNGVFTVREIAEKLCNEYQVDANAACFDVLCFLEDLSVKNLIVYK</sequence>
<dbReference type="InterPro" id="IPR008792">
    <property type="entry name" value="PQQD"/>
</dbReference>
<name>Q1Q1Q3_KUEST</name>
<gene>
    <name evidence="1" type="ORF">kuste3186</name>
</gene>
<proteinExistence type="predicted"/>
<reference evidence="1" key="1">
    <citation type="journal article" date="2006" name="Nature">
        <title>Deciphering the evolution and metabolism of an anammox bacterium from a community genome.</title>
        <authorList>
            <person name="Strous M."/>
            <person name="Pelletier E."/>
            <person name="Mangenot S."/>
            <person name="Rattei T."/>
            <person name="Lehner A."/>
            <person name="Taylor M.W."/>
            <person name="Horn M."/>
            <person name="Daims H."/>
            <person name="Bartol-Mavel D."/>
            <person name="Wincker P."/>
            <person name="Barbe V."/>
            <person name="Fonknechten N."/>
            <person name="Vallenet D."/>
            <person name="Segurens B."/>
            <person name="Schenowitz-Truong C."/>
            <person name="Medigue C."/>
            <person name="Collingro A."/>
            <person name="Snel B."/>
            <person name="Dutilh B.E."/>
            <person name="OpDenCamp H.J.M."/>
            <person name="vanDerDrift C."/>
            <person name="Cirpus I."/>
            <person name="vanDePas-Schoonen K.T."/>
            <person name="Harhangi H.R."/>
            <person name="vanNiftrik L."/>
            <person name="Schmid M."/>
            <person name="Keltjens J."/>
            <person name="vanDeVossenberg J."/>
            <person name="Kartal B."/>
            <person name="Meier H."/>
            <person name="Frishman D."/>
            <person name="Huynen M.A."/>
            <person name="Mewes H."/>
            <person name="Weissenbach J."/>
            <person name="Jetten M.S.M."/>
            <person name="Wagner M."/>
            <person name="LePaslier D."/>
        </authorList>
    </citation>
    <scope>NUCLEOTIDE SEQUENCE</scope>
</reference>